<name>A0A0G2Z8Q5_9BACT</name>
<dbReference type="PANTHER" id="PTHR38449:SF1">
    <property type="entry name" value="REGULATORY PROTEIN SSL2874-RELATED"/>
    <property type="match status" value="1"/>
</dbReference>
<reference evidence="2 3" key="1">
    <citation type="submission" date="2015-04" db="EMBL/GenBank/DDBJ databases">
        <title>Complete Genome Sequence of Kosmotoga pacifica SLHLJ1.</title>
        <authorList>
            <person name="Jiang L.J."/>
            <person name="Shao Z.Z."/>
            <person name="Jebbar M."/>
        </authorList>
    </citation>
    <scope>NUCLEOTIDE SEQUENCE [LARGE SCALE GENOMIC DNA]</scope>
    <source>
        <strain evidence="2 3">SLHLJ1</strain>
    </source>
</reference>
<dbReference type="PANTHER" id="PTHR38449">
    <property type="entry name" value="REGULATORY PROTEIN TM_1690-RELATED"/>
    <property type="match status" value="1"/>
</dbReference>
<protein>
    <recommendedName>
        <fullName evidence="1">Putative regulatory protein IX53_09010</fullName>
    </recommendedName>
</protein>
<accession>A0A0G2Z8Q5</accession>
<dbReference type="Proteomes" id="UP000035159">
    <property type="component" value="Chromosome"/>
</dbReference>
<evidence type="ECO:0000256" key="1">
    <source>
        <dbReference type="HAMAP-Rule" id="MF_01503"/>
    </source>
</evidence>
<sequence length="99" mass="10925">MYGLINVGFGNVIIGDRVIAIVNPESAPLKRLKEVAKEEGKLIDATYGRKTRAIVITDSNHIILSAIQPETIASRFMQAFTDIEELLKEIRDAGRSLAE</sequence>
<proteinExistence type="inferred from homology"/>
<dbReference type="EMBL" id="CP011232">
    <property type="protein sequence ID" value="AKI97937.1"/>
    <property type="molecule type" value="Genomic_DNA"/>
</dbReference>
<dbReference type="KEGG" id="kpf:IX53_09010"/>
<dbReference type="HAMAP" id="MF_01503">
    <property type="entry name" value="RemA"/>
    <property type="match status" value="1"/>
</dbReference>
<gene>
    <name evidence="2" type="ORF">IX53_09010</name>
</gene>
<dbReference type="PATRIC" id="fig|1330330.3.peg.1833"/>
<dbReference type="RefSeq" id="WP_047755072.1">
    <property type="nucleotide sequence ID" value="NZ_CAJUHA010000018.1"/>
</dbReference>
<organism evidence="2 3">
    <name type="scientific">Kosmotoga pacifica</name>
    <dbReference type="NCBI Taxonomy" id="1330330"/>
    <lineage>
        <taxon>Bacteria</taxon>
        <taxon>Thermotogati</taxon>
        <taxon>Thermotogota</taxon>
        <taxon>Thermotogae</taxon>
        <taxon>Kosmotogales</taxon>
        <taxon>Kosmotogaceae</taxon>
        <taxon>Kosmotoga</taxon>
    </lineage>
</organism>
<evidence type="ECO:0000313" key="2">
    <source>
        <dbReference type="EMBL" id="AKI97937.1"/>
    </source>
</evidence>
<dbReference type="InterPro" id="IPR007169">
    <property type="entry name" value="RemA-like"/>
</dbReference>
<dbReference type="OrthoDB" id="5432174at2"/>
<evidence type="ECO:0000313" key="3">
    <source>
        <dbReference type="Proteomes" id="UP000035159"/>
    </source>
</evidence>
<dbReference type="Pfam" id="PF04025">
    <property type="entry name" value="RemA-like"/>
    <property type="match status" value="1"/>
</dbReference>
<comment type="similarity">
    <text evidence="1">Belongs to the RemA family.</text>
</comment>
<dbReference type="NCBIfam" id="NF003315">
    <property type="entry name" value="PRK04323.1"/>
    <property type="match status" value="1"/>
</dbReference>
<dbReference type="STRING" id="1330330.IX53_09010"/>
<keyword evidence="3" id="KW-1185">Reference proteome</keyword>
<dbReference type="AlphaFoldDB" id="A0A0G2Z8Q5"/>